<dbReference type="EMBL" id="JQDR03006769">
    <property type="protein sequence ID" value="KAA0199687.1"/>
    <property type="molecule type" value="Genomic_DNA"/>
</dbReference>
<dbReference type="PROSITE" id="PS51450">
    <property type="entry name" value="LRR"/>
    <property type="match status" value="3"/>
</dbReference>
<reference evidence="3" key="3">
    <citation type="submission" date="2019-06" db="EMBL/GenBank/DDBJ databases">
        <authorList>
            <person name="Poynton C."/>
            <person name="Hasenbein S."/>
            <person name="Benoit J.B."/>
            <person name="Sepulveda M.S."/>
            <person name="Poelchau M.F."/>
            <person name="Murali S.C."/>
            <person name="Chen S."/>
            <person name="Glastad K.M."/>
            <person name="Werren J.H."/>
            <person name="Vineis J.H."/>
            <person name="Bowen J.L."/>
            <person name="Friedrich M."/>
            <person name="Jones J."/>
            <person name="Robertson H.M."/>
            <person name="Feyereisen R."/>
            <person name="Mechler-Hickson A."/>
            <person name="Mathers N."/>
            <person name="Lee C.E."/>
            <person name="Colbourne J.K."/>
            <person name="Biales A."/>
            <person name="Johnston J.S."/>
            <person name="Wellborn G.A."/>
            <person name="Rosendale A.J."/>
            <person name="Cridge A.G."/>
            <person name="Munoz-Torres M.C."/>
            <person name="Bain P.A."/>
            <person name="Manny A.R."/>
            <person name="Major K.M."/>
            <person name="Lambert F.N."/>
            <person name="Vulpe C.D."/>
            <person name="Tuck P."/>
            <person name="Blalock B.J."/>
            <person name="Lin Y.-Y."/>
            <person name="Smith M.E."/>
            <person name="Ochoa-Acuna H."/>
            <person name="Chen M.-J.M."/>
            <person name="Childers C.P."/>
            <person name="Qu J."/>
            <person name="Dugan S."/>
            <person name="Lee S.L."/>
            <person name="Chao H."/>
            <person name="Dinh H."/>
            <person name="Han Y."/>
            <person name="Doddapaneni H."/>
            <person name="Worley K.C."/>
            <person name="Muzny D.M."/>
            <person name="Gibbs R.A."/>
            <person name="Richards S."/>
        </authorList>
    </citation>
    <scope>NUCLEOTIDE SEQUENCE</scope>
    <source>
        <strain evidence="3">HAZT.00-mixed</strain>
        <tissue evidence="3">Whole organism</tissue>
    </source>
</reference>
<dbReference type="InterPro" id="IPR003591">
    <property type="entry name" value="Leu-rich_rpt_typical-subtyp"/>
</dbReference>
<comment type="caution">
    <text evidence="3">The sequence shown here is derived from an EMBL/GenBank/DDBJ whole genome shotgun (WGS) entry which is preliminary data.</text>
</comment>
<dbReference type="OrthoDB" id="1055097at2759"/>
<dbReference type="PANTHER" id="PTHR15454:SF56">
    <property type="entry name" value="PROTEIN PHOSPHATASE 1 REGULATORY SUBUNIT 7-RELATED"/>
    <property type="match status" value="1"/>
</dbReference>
<evidence type="ECO:0000256" key="1">
    <source>
        <dbReference type="ARBA" id="ARBA00022614"/>
    </source>
</evidence>
<proteinExistence type="predicted"/>
<reference evidence="3" key="1">
    <citation type="submission" date="2014-08" db="EMBL/GenBank/DDBJ databases">
        <authorList>
            <person name="Murali S."/>
            <person name="Richards S."/>
            <person name="Bandaranaike D."/>
            <person name="Bellair M."/>
            <person name="Blankenburg K."/>
            <person name="Chao H."/>
            <person name="Dinh H."/>
            <person name="Doddapaneni H."/>
            <person name="Dugan-Rocha S."/>
            <person name="Elkadiri S."/>
            <person name="Gnanaolivu R."/>
            <person name="Hughes D."/>
            <person name="Lee S."/>
            <person name="Li M."/>
            <person name="Ming W."/>
            <person name="Munidasa M."/>
            <person name="Muniz J."/>
            <person name="Nguyen L."/>
            <person name="Osuji N."/>
            <person name="Pu L.-L."/>
            <person name="Puazo M."/>
            <person name="Skinner E."/>
            <person name="Qu C."/>
            <person name="Quiroz J."/>
            <person name="Raj R."/>
            <person name="Weissenberger G."/>
            <person name="Xin Y."/>
            <person name="Zou X."/>
            <person name="Han Y."/>
            <person name="Worley K."/>
            <person name="Muzny D."/>
            <person name="Gibbs R."/>
        </authorList>
    </citation>
    <scope>NUCLEOTIDE SEQUENCE</scope>
    <source>
        <strain evidence="3">HAZT.00-mixed</strain>
        <tissue evidence="3">Whole organism</tissue>
    </source>
</reference>
<dbReference type="GO" id="GO:0005737">
    <property type="term" value="C:cytoplasm"/>
    <property type="evidence" value="ECO:0007669"/>
    <property type="project" value="TreeGrafter"/>
</dbReference>
<accession>A0A6A0H4V4</accession>
<gene>
    <name evidence="3" type="ORF">HAZT_HAZT006642</name>
</gene>
<dbReference type="Proteomes" id="UP000711488">
    <property type="component" value="Unassembled WGS sequence"/>
</dbReference>
<dbReference type="AlphaFoldDB" id="A0A6A0H4V4"/>
<sequence length="295" mass="33312">MLEELVIVEKRVHELRVIDSRLPVLVSVTPSDTPALGAIKLLEVVRCQIRQVRLEAMMEVADSLRSLSLAHNKLVTIPSAVSVLEKLEVLDLRHNAITRLTPLLAQLPNLRHVKLDHNRIRQVTGWGSASHSPHLLSLTHLGLSNNLIHEVWNDALSVLRSLQSLDLSNNLLQRLSPSVDIPPHLMELDIRAYELCSGIGNVNRTQLPPSDVDDHDIKISRIKSTTFDLTWNVTEISQRGQKIQEYMGWRVTFRKFSDAEESEVLLITLAALKETAIPLTKRNDSSTRVLENVFR</sequence>
<evidence type="ECO:0000313" key="3">
    <source>
        <dbReference type="EMBL" id="KAA0199687.1"/>
    </source>
</evidence>
<dbReference type="SMART" id="SM00369">
    <property type="entry name" value="LRR_TYP"/>
    <property type="match status" value="5"/>
</dbReference>
<name>A0A6A0H4V4_HYAAZ</name>
<evidence type="ECO:0000256" key="2">
    <source>
        <dbReference type="ARBA" id="ARBA00022737"/>
    </source>
</evidence>
<dbReference type="Gene3D" id="3.80.10.10">
    <property type="entry name" value="Ribonuclease Inhibitor"/>
    <property type="match status" value="1"/>
</dbReference>
<dbReference type="PANTHER" id="PTHR15454">
    <property type="entry name" value="NISCHARIN RELATED"/>
    <property type="match status" value="1"/>
</dbReference>
<dbReference type="PRINTS" id="PR00019">
    <property type="entry name" value="LEURICHRPT"/>
</dbReference>
<reference evidence="3" key="2">
    <citation type="journal article" date="2018" name="Environ. Sci. Technol.">
        <title>The Toxicogenome of Hyalella azteca: A Model for Sediment Ecotoxicology and Evolutionary Toxicology.</title>
        <authorList>
            <person name="Poynton H.C."/>
            <person name="Hasenbein S."/>
            <person name="Benoit J.B."/>
            <person name="Sepulveda M.S."/>
            <person name="Poelchau M.F."/>
            <person name="Hughes D.S.T."/>
            <person name="Murali S.C."/>
            <person name="Chen S."/>
            <person name="Glastad K.M."/>
            <person name="Goodisman M.A.D."/>
            <person name="Werren J.H."/>
            <person name="Vineis J.H."/>
            <person name="Bowen J.L."/>
            <person name="Friedrich M."/>
            <person name="Jones J."/>
            <person name="Robertson H.M."/>
            <person name="Feyereisen R."/>
            <person name="Mechler-Hickson A."/>
            <person name="Mathers N."/>
            <person name="Lee C.E."/>
            <person name="Colbourne J.K."/>
            <person name="Biales A."/>
            <person name="Johnston J.S."/>
            <person name="Wellborn G.A."/>
            <person name="Rosendale A.J."/>
            <person name="Cridge A.G."/>
            <person name="Munoz-Torres M.C."/>
            <person name="Bain P.A."/>
            <person name="Manny A.R."/>
            <person name="Major K.M."/>
            <person name="Lambert F.N."/>
            <person name="Vulpe C.D."/>
            <person name="Tuck P."/>
            <person name="Blalock B.J."/>
            <person name="Lin Y.Y."/>
            <person name="Smith M.E."/>
            <person name="Ochoa-Acuna H."/>
            <person name="Chen M.M."/>
            <person name="Childers C.P."/>
            <person name="Qu J."/>
            <person name="Dugan S."/>
            <person name="Lee S.L."/>
            <person name="Chao H."/>
            <person name="Dinh H."/>
            <person name="Han Y."/>
            <person name="Doddapaneni H."/>
            <person name="Worley K.C."/>
            <person name="Muzny D.M."/>
            <person name="Gibbs R.A."/>
            <person name="Richards S."/>
        </authorList>
    </citation>
    <scope>NUCLEOTIDE SEQUENCE</scope>
    <source>
        <strain evidence="3">HAZT.00-mixed</strain>
        <tissue evidence="3">Whole organism</tissue>
    </source>
</reference>
<keyword evidence="2" id="KW-0677">Repeat</keyword>
<dbReference type="InterPro" id="IPR032675">
    <property type="entry name" value="LRR_dom_sf"/>
</dbReference>
<keyword evidence="1" id="KW-0433">Leucine-rich repeat</keyword>
<dbReference type="Pfam" id="PF00560">
    <property type="entry name" value="LRR_1"/>
    <property type="match status" value="1"/>
</dbReference>
<dbReference type="SUPFAM" id="SSF52058">
    <property type="entry name" value="L domain-like"/>
    <property type="match status" value="1"/>
</dbReference>
<dbReference type="Pfam" id="PF13855">
    <property type="entry name" value="LRR_8"/>
    <property type="match status" value="1"/>
</dbReference>
<dbReference type="InterPro" id="IPR001611">
    <property type="entry name" value="Leu-rich_rpt"/>
</dbReference>
<organism evidence="3">
    <name type="scientific">Hyalella azteca</name>
    <name type="common">Amphipod</name>
    <dbReference type="NCBI Taxonomy" id="294128"/>
    <lineage>
        <taxon>Eukaryota</taxon>
        <taxon>Metazoa</taxon>
        <taxon>Ecdysozoa</taxon>
        <taxon>Arthropoda</taxon>
        <taxon>Crustacea</taxon>
        <taxon>Multicrustacea</taxon>
        <taxon>Malacostraca</taxon>
        <taxon>Eumalacostraca</taxon>
        <taxon>Peracarida</taxon>
        <taxon>Amphipoda</taxon>
        <taxon>Senticaudata</taxon>
        <taxon>Talitrida</taxon>
        <taxon>Talitroidea</taxon>
        <taxon>Hyalellidae</taxon>
        <taxon>Hyalella</taxon>
    </lineage>
</organism>
<protein>
    <submittedName>
        <fullName evidence="3">Uncharacterized protein</fullName>
    </submittedName>
</protein>